<dbReference type="PROSITE" id="PS50001">
    <property type="entry name" value="SH2"/>
    <property type="match status" value="1"/>
</dbReference>
<dbReference type="EMBL" id="SRMA01026021">
    <property type="protein sequence ID" value="TRY88813.1"/>
    <property type="molecule type" value="Genomic_DNA"/>
</dbReference>
<sequence>MVLFFYTKDLDPQWYMGQISREEAKVSLRRVNKDGTFLVRDSSTGCTEQPYTLMVLHQQRVYNIQIRFLGNKGGYSLGSGLNGIENFSSVMDMIMHHYKTPLLLIDGIQRGGRPQRQCCLTHPAPSWPT</sequence>
<dbReference type="PRINTS" id="PR00401">
    <property type="entry name" value="SH2DOMAIN"/>
</dbReference>
<evidence type="ECO:0000313" key="4">
    <source>
        <dbReference type="EMBL" id="TRY88813.1"/>
    </source>
</evidence>
<dbReference type="STRING" id="623744.A0A553QFX2"/>
<keyword evidence="5" id="KW-1185">Reference proteome</keyword>
<dbReference type="SUPFAM" id="SSF55550">
    <property type="entry name" value="SH2 domain"/>
    <property type="match status" value="1"/>
</dbReference>
<feature type="domain" description="SH2" evidence="3">
    <location>
        <begin position="14"/>
        <end position="124"/>
    </location>
</feature>
<dbReference type="GO" id="GO:0035556">
    <property type="term" value="P:intracellular signal transduction"/>
    <property type="evidence" value="ECO:0007669"/>
    <property type="project" value="TreeGrafter"/>
</dbReference>
<dbReference type="InterPro" id="IPR036860">
    <property type="entry name" value="SH2_dom_sf"/>
</dbReference>
<evidence type="ECO:0000256" key="1">
    <source>
        <dbReference type="ARBA" id="ARBA00022999"/>
    </source>
</evidence>
<protein>
    <recommendedName>
        <fullName evidence="3">SH2 domain-containing protein</fullName>
    </recommendedName>
</protein>
<dbReference type="PANTHER" id="PTHR14098">
    <property type="entry name" value="SH2 DOMAIN CONTAINING PROTEIN"/>
    <property type="match status" value="1"/>
</dbReference>
<dbReference type="Gene3D" id="3.30.505.10">
    <property type="entry name" value="SH2 domain"/>
    <property type="match status" value="1"/>
</dbReference>
<dbReference type="PANTHER" id="PTHR14098:SF1">
    <property type="entry name" value="LYMPHOCYTE CYTOSOLIC PROTEIN 2"/>
    <property type="match status" value="1"/>
</dbReference>
<dbReference type="Proteomes" id="UP000316079">
    <property type="component" value="Unassembled WGS sequence"/>
</dbReference>
<evidence type="ECO:0000256" key="2">
    <source>
        <dbReference type="PROSITE-ProRule" id="PRU00191"/>
    </source>
</evidence>
<gene>
    <name evidence="4" type="ORF">DNTS_015025</name>
</gene>
<dbReference type="GO" id="GO:0007169">
    <property type="term" value="P:cell surface receptor protein tyrosine kinase signaling pathway"/>
    <property type="evidence" value="ECO:0007669"/>
    <property type="project" value="TreeGrafter"/>
</dbReference>
<dbReference type="Pfam" id="PF00017">
    <property type="entry name" value="SH2"/>
    <property type="match status" value="1"/>
</dbReference>
<dbReference type="InterPro" id="IPR000980">
    <property type="entry name" value="SH2"/>
</dbReference>
<name>A0A553QFX2_9TELE</name>
<evidence type="ECO:0000313" key="5">
    <source>
        <dbReference type="Proteomes" id="UP000316079"/>
    </source>
</evidence>
<reference evidence="4 5" key="1">
    <citation type="journal article" date="2019" name="Sci. Data">
        <title>Hybrid genome assembly and annotation of Danionella translucida.</title>
        <authorList>
            <person name="Kadobianskyi M."/>
            <person name="Schulze L."/>
            <person name="Schuelke M."/>
            <person name="Judkewitz B."/>
        </authorList>
    </citation>
    <scope>NUCLEOTIDE SEQUENCE [LARGE SCALE GENOMIC DNA]</scope>
    <source>
        <strain evidence="4 5">Bolton</strain>
    </source>
</reference>
<dbReference type="AlphaFoldDB" id="A0A553QFX2"/>
<dbReference type="SMART" id="SM00252">
    <property type="entry name" value="SH2"/>
    <property type="match status" value="1"/>
</dbReference>
<evidence type="ECO:0000259" key="3">
    <source>
        <dbReference type="PROSITE" id="PS50001"/>
    </source>
</evidence>
<dbReference type="OrthoDB" id="9934029at2759"/>
<dbReference type="GO" id="GO:0005737">
    <property type="term" value="C:cytoplasm"/>
    <property type="evidence" value="ECO:0007669"/>
    <property type="project" value="UniProtKB-ARBA"/>
</dbReference>
<dbReference type="FunFam" id="3.30.505.10:FF:000016">
    <property type="entry name" value="B-cell linker protein isoform 2"/>
    <property type="match status" value="1"/>
</dbReference>
<accession>A0A553QFX2</accession>
<organism evidence="4 5">
    <name type="scientific">Danionella cerebrum</name>
    <dbReference type="NCBI Taxonomy" id="2873325"/>
    <lineage>
        <taxon>Eukaryota</taxon>
        <taxon>Metazoa</taxon>
        <taxon>Chordata</taxon>
        <taxon>Craniata</taxon>
        <taxon>Vertebrata</taxon>
        <taxon>Euteleostomi</taxon>
        <taxon>Actinopterygii</taxon>
        <taxon>Neopterygii</taxon>
        <taxon>Teleostei</taxon>
        <taxon>Ostariophysi</taxon>
        <taxon>Cypriniformes</taxon>
        <taxon>Danionidae</taxon>
        <taxon>Danioninae</taxon>
        <taxon>Danionella</taxon>
    </lineage>
</organism>
<keyword evidence="1 2" id="KW-0727">SH2 domain</keyword>
<dbReference type="InterPro" id="IPR051751">
    <property type="entry name" value="Immunoreceptor_sig_adapters"/>
</dbReference>
<comment type="caution">
    <text evidence="4">The sequence shown here is derived from an EMBL/GenBank/DDBJ whole genome shotgun (WGS) entry which is preliminary data.</text>
</comment>
<proteinExistence type="predicted"/>